<name>H1YAY7_9SPHI</name>
<dbReference type="HOGENOM" id="CLU_057503_0_0_10"/>
<dbReference type="RefSeq" id="WP_008511530.1">
    <property type="nucleotide sequence ID" value="NZ_CM001403.1"/>
</dbReference>
<dbReference type="AlphaFoldDB" id="H1YAY7"/>
<reference evidence="1" key="1">
    <citation type="submission" date="2011-09" db="EMBL/GenBank/DDBJ databases">
        <title>The permanent draft genome of Mucilaginibacter paludis DSM 18603.</title>
        <authorList>
            <consortium name="US DOE Joint Genome Institute (JGI-PGF)"/>
            <person name="Lucas S."/>
            <person name="Han J."/>
            <person name="Lapidus A."/>
            <person name="Bruce D."/>
            <person name="Goodwin L."/>
            <person name="Pitluck S."/>
            <person name="Peters L."/>
            <person name="Kyrpides N."/>
            <person name="Mavromatis K."/>
            <person name="Ivanova N."/>
            <person name="Mikhailova N."/>
            <person name="Held B."/>
            <person name="Detter J.C."/>
            <person name="Tapia R."/>
            <person name="Han C."/>
            <person name="Land M."/>
            <person name="Hauser L."/>
            <person name="Markowitz V."/>
            <person name="Cheng J.-F."/>
            <person name="Hugenholtz P."/>
            <person name="Woyke T."/>
            <person name="Wu D."/>
            <person name="Tindall B."/>
            <person name="Brambilla E."/>
            <person name="Klenk H.-P."/>
            <person name="Eisen J.A."/>
        </authorList>
    </citation>
    <scope>NUCLEOTIDE SEQUENCE [LARGE SCALE GENOMIC DNA]</scope>
    <source>
        <strain evidence="1">DSM 18603</strain>
    </source>
</reference>
<evidence type="ECO:0000313" key="1">
    <source>
        <dbReference type="EMBL" id="EHQ30020.1"/>
    </source>
</evidence>
<dbReference type="Proteomes" id="UP000002774">
    <property type="component" value="Chromosome"/>
</dbReference>
<evidence type="ECO:0000313" key="2">
    <source>
        <dbReference type="Proteomes" id="UP000002774"/>
    </source>
</evidence>
<dbReference type="EMBL" id="CM001403">
    <property type="protein sequence ID" value="EHQ30020.1"/>
    <property type="molecule type" value="Genomic_DNA"/>
</dbReference>
<sequence>MADGFVINDTTYAGEAASQFIVKAITGADTINGGNVYVKDGIKKKFTIPRWDATYTDFIQDRAATPVSKGSAVIDGQVLDPEDYMIYYEFNPRDFEDHWFATQLDDTLIDRALPLSVESVVVQEILKRHAKYFNQIMWSGDTTRSDIFKYFDGFLKKAKSAADTVVVASPTTLTAANIQGEFLRGYNGIPAALRYDKDMKFFCSYATFDLYADSQVNQQYKGIDTTQEGKDVFKGRKVEKIADFPDNTFFIAKGLPSMESNLWVGMNSVDDANIKLEKLQANSELYFLKMLMKADVNIGWNSETVYYGA</sequence>
<organism evidence="1 2">
    <name type="scientific">Mucilaginibacter paludis DSM 18603</name>
    <dbReference type="NCBI Taxonomy" id="714943"/>
    <lineage>
        <taxon>Bacteria</taxon>
        <taxon>Pseudomonadati</taxon>
        <taxon>Bacteroidota</taxon>
        <taxon>Sphingobacteriia</taxon>
        <taxon>Sphingobacteriales</taxon>
        <taxon>Sphingobacteriaceae</taxon>
        <taxon>Mucilaginibacter</taxon>
    </lineage>
</organism>
<keyword evidence="2" id="KW-1185">Reference proteome</keyword>
<gene>
    <name evidence="1" type="ORF">Mucpa_5960</name>
</gene>
<dbReference type="eggNOG" id="ENOG5032TPH">
    <property type="taxonomic scope" value="Bacteria"/>
</dbReference>
<accession>H1YAY7</accession>
<dbReference type="OrthoDB" id="1029573at2"/>
<proteinExistence type="predicted"/>
<dbReference type="STRING" id="714943.Mucpa_5960"/>
<protein>
    <submittedName>
        <fullName evidence="1">Uncharacterized protein</fullName>
    </submittedName>
</protein>